<sequence length="405" mass="47284">MWRFESTHQQAESIFLDPLIEQIEVDAHLSRHAEALLQAATAQEPLIAQSLRTPQDVRYHAEGPFLRDHLRIMLMFLFALAEEKIHLIDIEEFRRLKGYEGEIQELEDLIKENIAFFQVFILCHDVAKWPSITFSAEPGSKGEALGFHTPRSHHFDEMAHERLAKLGEYLALYEQFSVREFRGSPKETQAQFYFVYGIQVHYPQHARKIHAPVFEDLLSRYCMAHRLPGRDRDLLEDLISHHMEINRDFTQVRPKRIRRYVHLASKRGYDADDFVDLAQACLLLDQVVGSKRLGPHGYWHETSALINFFQSEHDYAPHVRVEKEAMRLAQEKKRQNRIFRDVGLDGVSLMDVLRMDPGPEFGRMLRRIQSAVLGQGEMPKFGKEISVEIQNRAEAFYKKMFETGE</sequence>
<proteinExistence type="predicted"/>
<dbReference type="EMBL" id="PFEU01000008">
    <property type="protein sequence ID" value="PJE76942.1"/>
    <property type="molecule type" value="Genomic_DNA"/>
</dbReference>
<comment type="caution">
    <text evidence="1">The sequence shown here is derived from an EMBL/GenBank/DDBJ whole genome shotgun (WGS) entry which is preliminary data.</text>
</comment>
<evidence type="ECO:0008006" key="3">
    <source>
        <dbReference type="Google" id="ProtNLM"/>
    </source>
</evidence>
<accession>A0A2M8LHN1</accession>
<name>A0A2M8LHN1_9BACT</name>
<reference evidence="2" key="1">
    <citation type="submission" date="2017-09" db="EMBL/GenBank/DDBJ databases">
        <title>Depth-based differentiation of microbial function through sediment-hosted aquifers and enrichment of novel symbionts in the deep terrestrial subsurface.</title>
        <authorList>
            <person name="Probst A.J."/>
            <person name="Ladd B."/>
            <person name="Jarett J.K."/>
            <person name="Geller-Mcgrath D.E."/>
            <person name="Sieber C.M.K."/>
            <person name="Emerson J.B."/>
            <person name="Anantharaman K."/>
            <person name="Thomas B.C."/>
            <person name="Malmstrom R."/>
            <person name="Stieglmeier M."/>
            <person name="Klingl A."/>
            <person name="Woyke T."/>
            <person name="Ryan C.M."/>
            <person name="Banfield J.F."/>
        </authorList>
    </citation>
    <scope>NUCLEOTIDE SEQUENCE [LARGE SCALE GENOMIC DNA]</scope>
</reference>
<gene>
    <name evidence="1" type="ORF">COV05_01990</name>
</gene>
<protein>
    <recommendedName>
        <fullName evidence="3">HD domain-containing protein</fullName>
    </recommendedName>
</protein>
<evidence type="ECO:0000313" key="2">
    <source>
        <dbReference type="Proteomes" id="UP000231436"/>
    </source>
</evidence>
<organism evidence="1 2">
    <name type="scientific">Candidatus Uhrbacteria bacterium CG10_big_fil_rev_8_21_14_0_10_48_16</name>
    <dbReference type="NCBI Taxonomy" id="1975038"/>
    <lineage>
        <taxon>Bacteria</taxon>
        <taxon>Candidatus Uhriibacteriota</taxon>
    </lineage>
</organism>
<dbReference type="Proteomes" id="UP000231436">
    <property type="component" value="Unassembled WGS sequence"/>
</dbReference>
<dbReference type="AlphaFoldDB" id="A0A2M8LHN1"/>
<evidence type="ECO:0000313" key="1">
    <source>
        <dbReference type="EMBL" id="PJE76942.1"/>
    </source>
</evidence>